<reference evidence="2 3" key="1">
    <citation type="submission" date="2019-07" db="EMBL/GenBank/DDBJ databases">
        <title>Draft genome for Streptomyces benahoarensis MZ03-48.</title>
        <authorList>
            <person name="Gonzalez-Pimentel J.L."/>
        </authorList>
    </citation>
    <scope>NUCLEOTIDE SEQUENCE [LARGE SCALE GENOMIC DNA]</scope>
    <source>
        <strain evidence="2 3">MZ03-48</strain>
    </source>
</reference>
<dbReference type="Pfam" id="PF04444">
    <property type="entry name" value="Dioxygenase_N"/>
    <property type="match status" value="1"/>
</dbReference>
<gene>
    <name evidence="2" type="ORF">FNZ23_03990</name>
</gene>
<organism evidence="2 3">
    <name type="scientific">Streptomyces benahoarensis</name>
    <dbReference type="NCBI Taxonomy" id="2595054"/>
    <lineage>
        <taxon>Bacteria</taxon>
        <taxon>Bacillati</taxon>
        <taxon>Actinomycetota</taxon>
        <taxon>Actinomycetes</taxon>
        <taxon>Kitasatosporales</taxon>
        <taxon>Streptomycetaceae</taxon>
        <taxon>Streptomyces</taxon>
    </lineage>
</organism>
<dbReference type="AlphaFoldDB" id="A0A553ZPW2"/>
<dbReference type="Proteomes" id="UP000320888">
    <property type="component" value="Unassembled WGS sequence"/>
</dbReference>
<dbReference type="InterPro" id="IPR050770">
    <property type="entry name" value="Intradiol_RC_Dioxygenase"/>
</dbReference>
<name>A0A553ZPW2_9ACTN</name>
<evidence type="ECO:0000259" key="1">
    <source>
        <dbReference type="Pfam" id="PF04444"/>
    </source>
</evidence>
<dbReference type="SUPFAM" id="SSF49482">
    <property type="entry name" value="Aromatic compound dioxygenase"/>
    <property type="match status" value="1"/>
</dbReference>
<evidence type="ECO:0000313" key="3">
    <source>
        <dbReference type="Proteomes" id="UP000320888"/>
    </source>
</evidence>
<evidence type="ECO:0000313" key="2">
    <source>
        <dbReference type="EMBL" id="TSB43504.1"/>
    </source>
</evidence>
<comment type="caution">
    <text evidence="2">The sequence shown here is derived from an EMBL/GenBank/DDBJ whole genome shotgun (WGS) entry which is preliminary data.</text>
</comment>
<dbReference type="Gene3D" id="2.60.130.10">
    <property type="entry name" value="Aromatic compound dioxygenase"/>
    <property type="match status" value="1"/>
</dbReference>
<accession>A0A553ZPW2</accession>
<protein>
    <recommendedName>
        <fullName evidence="1">Catechol dioxygenase N-terminal domain-containing protein</fullName>
    </recommendedName>
</protein>
<dbReference type="OrthoDB" id="9800887at2"/>
<keyword evidence="3" id="KW-1185">Reference proteome</keyword>
<dbReference type="EMBL" id="VKLS01000022">
    <property type="protein sequence ID" value="TSB43504.1"/>
    <property type="molecule type" value="Genomic_DNA"/>
</dbReference>
<dbReference type="PANTHER" id="PTHR33711:SF7">
    <property type="entry name" value="INTRADIOL RING-CLEAVAGE DIOXYGENASES DOMAIN-CONTAINING PROTEIN-RELATED"/>
    <property type="match status" value="1"/>
</dbReference>
<dbReference type="InterPro" id="IPR015889">
    <property type="entry name" value="Intradiol_dOase_core"/>
</dbReference>
<dbReference type="InterPro" id="IPR007535">
    <property type="entry name" value="Catechol_dOase_N"/>
</dbReference>
<dbReference type="PANTHER" id="PTHR33711">
    <property type="entry name" value="DIOXYGENASE, PUTATIVE (AFU_ORTHOLOGUE AFUA_2G02910)-RELATED"/>
    <property type="match status" value="1"/>
</dbReference>
<dbReference type="GO" id="GO:0005506">
    <property type="term" value="F:iron ion binding"/>
    <property type="evidence" value="ECO:0007669"/>
    <property type="project" value="InterPro"/>
</dbReference>
<feature type="domain" description="Catechol dioxygenase N-terminal" evidence="1">
    <location>
        <begin position="37"/>
        <end position="107"/>
    </location>
</feature>
<sequence length="189" mass="20615">MIRRGVTRTDGRNAMPIDLTAASVTEAVQKAFEGTEDERVKELFIRLVQHLHDFTREVRLTGDEWFKAMDFLERVGKTCTPTRQEFVLLSDILGLSVLLDLVHHPGSGSATDSTLLGPFYVEGRPTAENGSDISGEVTGTPMFFNGRVLDSDGAPVAVPGWTPGTATGRAPTTCRCRTNCMVSWPCVPC</sequence>
<dbReference type="GO" id="GO:0009712">
    <property type="term" value="P:catechol-containing compound metabolic process"/>
    <property type="evidence" value="ECO:0007669"/>
    <property type="project" value="InterPro"/>
</dbReference>
<proteinExistence type="predicted"/>
<dbReference type="GO" id="GO:0018576">
    <property type="term" value="F:catechol 1,2-dioxygenase activity"/>
    <property type="evidence" value="ECO:0007669"/>
    <property type="project" value="InterPro"/>
</dbReference>